<evidence type="ECO:0000313" key="4">
    <source>
        <dbReference type="WormBase" id="Y46G5A.39"/>
    </source>
</evidence>
<organism evidence="2 3">
    <name type="scientific">Caenorhabditis elegans</name>
    <dbReference type="NCBI Taxonomy" id="6239"/>
    <lineage>
        <taxon>Eukaryota</taxon>
        <taxon>Metazoa</taxon>
        <taxon>Ecdysozoa</taxon>
        <taxon>Nematoda</taxon>
        <taxon>Chromadorea</taxon>
        <taxon>Rhabditida</taxon>
        <taxon>Rhabditina</taxon>
        <taxon>Rhabditomorpha</taxon>
        <taxon>Rhabditoidea</taxon>
        <taxon>Rhabditidae</taxon>
        <taxon>Peloderinae</taxon>
        <taxon>Caenorhabditis</taxon>
    </lineage>
</organism>
<dbReference type="AlphaFoldDB" id="Q56VY5"/>
<dbReference type="HOGENOM" id="CLU_1035252_0_0_1"/>
<dbReference type="PANTHER" id="PTHR21503:SF52">
    <property type="entry name" value="F-BOX DOMAIN-CONTAINING PROTEIN"/>
    <property type="match status" value="1"/>
</dbReference>
<sequence length="287" mass="33299">MSSPAPFHLLKLPTVVLSDVLDHLKISDICILRATSRKIKFVLKQSIERAKKRQSEDERWLSLSITARQYYLESECEVIFCRNLTDCEDISLYKGRDVNRVLETILDFLEHLKINKNLDITVLYYLEGDIQSIVELIARKTIKVNHLKFTGEGISKQLFRGLLESKANNLRVCVQRPHAIELSDIDDDLIDLMMCSSFVTLGRININSLHLNLLLKKWKENSHLEYFLAQMESHLDKSIILEGTNSRQQSQDDRFHRFENYEYLTCNKGTVSELTILPDSFRLSVPP</sequence>
<dbReference type="PANTHER" id="PTHR21503">
    <property type="entry name" value="F-BOX-CONTAINING HYPOTHETICAL PROTEIN C.ELEGANS"/>
    <property type="match status" value="1"/>
</dbReference>
<name>Q56VY5_CAEEL</name>
<dbReference type="InParanoid" id="Q56VY5"/>
<dbReference type="PaxDb" id="6239-Y46G5A.39"/>
<proteinExistence type="predicted"/>
<dbReference type="KEGG" id="cel:CELE_Y46G5A.39"/>
<evidence type="ECO:0000259" key="1">
    <source>
        <dbReference type="PROSITE" id="PS50181"/>
    </source>
</evidence>
<dbReference type="Bgee" id="WBGene00044164">
    <property type="expression patterns" value="Expressed in embryo and 2 other cell types or tissues"/>
</dbReference>
<dbReference type="AGR" id="WB:WBGene00044164"/>
<evidence type="ECO:0000313" key="2">
    <source>
        <dbReference type="EMBL" id="CAI79250.1"/>
    </source>
</evidence>
<keyword evidence="3" id="KW-1185">Reference proteome</keyword>
<evidence type="ECO:0000313" key="3">
    <source>
        <dbReference type="Proteomes" id="UP000001940"/>
    </source>
</evidence>
<dbReference type="PROSITE" id="PS50181">
    <property type="entry name" value="FBOX"/>
    <property type="match status" value="1"/>
</dbReference>
<gene>
    <name evidence="2" type="ORF">CELE_Y46G5A.39</name>
    <name evidence="2 4" type="ORF">Y46G5A.39</name>
</gene>
<dbReference type="Proteomes" id="UP000001940">
    <property type="component" value="Chromosome II"/>
</dbReference>
<dbReference type="EMBL" id="BX284602">
    <property type="protein sequence ID" value="CAI79250.1"/>
    <property type="molecule type" value="Genomic_DNA"/>
</dbReference>
<reference evidence="2 3" key="1">
    <citation type="journal article" date="1998" name="Science">
        <title>Genome sequence of the nematode C. elegans: a platform for investigating biology.</title>
        <authorList>
            <consortium name="The C. elegans sequencing consortium"/>
            <person name="Sulson J.E."/>
            <person name="Waterston R."/>
        </authorList>
    </citation>
    <scope>NUCLEOTIDE SEQUENCE [LARGE SCALE GENOMIC DNA]</scope>
    <source>
        <strain evidence="2 3">Bristol N2</strain>
    </source>
</reference>
<dbReference type="SMART" id="SM00256">
    <property type="entry name" value="FBOX"/>
    <property type="match status" value="1"/>
</dbReference>
<dbReference type="WormBase" id="Y46G5A.39">
    <property type="protein sequence ID" value="CE21980"/>
    <property type="gene ID" value="WBGene00044164"/>
</dbReference>
<dbReference type="GeneID" id="3565134"/>
<dbReference type="UCSC" id="Y46G5A.39">
    <property type="organism name" value="c. elegans"/>
</dbReference>
<protein>
    <submittedName>
        <fullName evidence="2">F-box domain-containing protein</fullName>
    </submittedName>
</protein>
<dbReference type="InterPro" id="IPR001810">
    <property type="entry name" value="F-box_dom"/>
</dbReference>
<accession>Q56VY5</accession>
<feature type="domain" description="F-box" evidence="1">
    <location>
        <begin position="6"/>
        <end position="63"/>
    </location>
</feature>
<dbReference type="PhylomeDB" id="Q56VY5"/>
<dbReference type="RefSeq" id="NP_001022443.1">
    <property type="nucleotide sequence ID" value="NM_001027272.1"/>
</dbReference>
<dbReference type="CTD" id="3565134"/>
<dbReference type="Pfam" id="PF00646">
    <property type="entry name" value="F-box"/>
    <property type="match status" value="1"/>
</dbReference>